<organism evidence="1 2">
    <name type="scientific">Phyllobacterium zundukense</name>
    <dbReference type="NCBI Taxonomy" id="1867719"/>
    <lineage>
        <taxon>Bacteria</taxon>
        <taxon>Pseudomonadati</taxon>
        <taxon>Pseudomonadota</taxon>
        <taxon>Alphaproteobacteria</taxon>
        <taxon>Hyphomicrobiales</taxon>
        <taxon>Phyllobacteriaceae</taxon>
        <taxon>Phyllobacterium</taxon>
    </lineage>
</organism>
<name>A0ACD4CW04_9HYPH</name>
<evidence type="ECO:0000313" key="2">
    <source>
        <dbReference type="Proteomes" id="UP001061991"/>
    </source>
</evidence>
<keyword evidence="2" id="KW-1185">Reference proteome</keyword>
<gene>
    <name evidence="1" type="ORF">N8E88_02930</name>
</gene>
<geneLocation type="plasmid" evidence="1 2">
    <name>p_unnamed3</name>
</geneLocation>
<sequence>MPNLTTLRHRELGPETFIPYVRHVDETTIALGSRAMMVMLAIEGVSFETADIRDLNGLHRDLNTLYRNIADERLALWTHVIRRRDNTYPEGEFENSFSAGLNTKYRERMVREDLFRNDLYVSLVWRPDRDPAQKAASVLKRLRKARRSGVEVDETALKHLRDKVTDLKAGLKRFEPRLLSLYELDGILFSQPSEVLHQLAGGRREPVPLTEGQISSAIYSDRVIFGRETIEIRHEAESRYAGMFGFKEYPATTRSGMLDGILTAPFELILTQSFAFASKADARTIMGRKQNQMVSAGDKAASQIGELSDAMDDLESNRFVLGEHHLTLSVFAPSVGELTDNLAKARAYLTNGGAVVAREDLGLEAAWWAQLPGNTRYRARSGAITSRNFAALSPYHSYPTGQKDGNEWGQAVAMLKTASGSPFYFNFHHGDLGNTFVCGPSGAGKTVLLNFMLSQLEKHDPHMVFFDKDRGADLFVRAAGGNYLPLRNGVATGCAPLKALEFTAANKVFLAQWVGKLVGSTTRELTVTELRDIASAIDGVADLPVERRSIGALRAFLNNTDPEGIASRLRRWERGGPLGWVFDNEADDIGIGAKFIGYDMTDFLDNEEIRNPLMAYLFYRVEKLIDGRRIIIVIDEFWKALQDEGFRDLAQNKLKTIRKQNGLMLFATQSPRDAIASPIAHTIIEQCPTQLFLPNPRGDHADYVGGFKLTEREFELVARELSVESRRFIVKQGHNSVVAELNLNGFDDDLAILSGRTANVELADAIRAEVGDRRQDWLPAFRTRRRAG</sequence>
<protein>
    <submittedName>
        <fullName evidence="1">VirB4 family type IV secretion system protein</fullName>
    </submittedName>
</protein>
<dbReference type="EMBL" id="CP104970">
    <property type="protein sequence ID" value="UXN57775.1"/>
    <property type="molecule type" value="Genomic_DNA"/>
</dbReference>
<proteinExistence type="predicted"/>
<keyword evidence="1" id="KW-0614">Plasmid</keyword>
<accession>A0ACD4CW04</accession>
<dbReference type="Proteomes" id="UP001061991">
    <property type="component" value="Plasmid p_unnamed3"/>
</dbReference>
<reference evidence="1" key="1">
    <citation type="submission" date="2022-09" db="EMBL/GenBank/DDBJ databases">
        <title>Interaction between co-microsymbionts with complementary sets of symbiotic genes in legume-rhizobium systems.</title>
        <authorList>
            <person name="Safronova V."/>
            <person name="Sazanova A."/>
            <person name="Afonin A."/>
            <person name="Chirak E."/>
        </authorList>
    </citation>
    <scope>NUCLEOTIDE SEQUENCE</scope>
    <source>
        <strain evidence="1">A18/3m</strain>
    </source>
</reference>
<evidence type="ECO:0000313" key="1">
    <source>
        <dbReference type="EMBL" id="UXN57775.1"/>
    </source>
</evidence>